<evidence type="ECO:0000313" key="1">
    <source>
        <dbReference type="EMBL" id="CAC5397158.1"/>
    </source>
</evidence>
<evidence type="ECO:0000313" key="2">
    <source>
        <dbReference type="Proteomes" id="UP000507470"/>
    </source>
</evidence>
<sequence>MVDIQTLNGDSVHDMTRTQSGDILLTIRNNNSTDDYMLAHTGLQPLLSVAPLFPHGIHVTQHNNIVLGDIEQNNDMNAIFNLTEASQRKEIIFGMDRLQWQTYEFDRHKHRLFTVPTRDTSNINNDLLVIDMFSKTQGRVVVLNREGHVKWTYHGNPEVNEEECSLNPMDIVTTSAGHVIVADLRTHALHVLSSEGDQLACRVMADQGIRFPMSLDIDTRGQLWIGSVCDNGIIQFDRRDAKLHIVRLPL</sequence>
<dbReference type="EMBL" id="CACVKT020005666">
    <property type="protein sequence ID" value="CAC5397158.1"/>
    <property type="molecule type" value="Genomic_DNA"/>
</dbReference>
<dbReference type="InterPro" id="IPR011042">
    <property type="entry name" value="6-blade_b-propeller_TolB-like"/>
</dbReference>
<dbReference type="SUPFAM" id="SSF101898">
    <property type="entry name" value="NHL repeat"/>
    <property type="match status" value="1"/>
</dbReference>
<dbReference type="Gene3D" id="2.120.10.30">
    <property type="entry name" value="TolB, C-terminal domain"/>
    <property type="match status" value="1"/>
</dbReference>
<name>A0A6J8CL35_MYTCO</name>
<proteinExistence type="predicted"/>
<accession>A0A6J8CL35</accession>
<keyword evidence="2" id="KW-1185">Reference proteome</keyword>
<dbReference type="AlphaFoldDB" id="A0A6J8CL35"/>
<organism evidence="1 2">
    <name type="scientific">Mytilus coruscus</name>
    <name type="common">Sea mussel</name>
    <dbReference type="NCBI Taxonomy" id="42192"/>
    <lineage>
        <taxon>Eukaryota</taxon>
        <taxon>Metazoa</taxon>
        <taxon>Spiralia</taxon>
        <taxon>Lophotrochozoa</taxon>
        <taxon>Mollusca</taxon>
        <taxon>Bivalvia</taxon>
        <taxon>Autobranchia</taxon>
        <taxon>Pteriomorphia</taxon>
        <taxon>Mytilida</taxon>
        <taxon>Mytiloidea</taxon>
        <taxon>Mytilidae</taxon>
        <taxon>Mytilinae</taxon>
        <taxon>Mytilus</taxon>
    </lineage>
</organism>
<gene>
    <name evidence="1" type="ORF">MCOR_31620</name>
</gene>
<protein>
    <recommendedName>
        <fullName evidence="3">TRIM71</fullName>
    </recommendedName>
</protein>
<evidence type="ECO:0008006" key="3">
    <source>
        <dbReference type="Google" id="ProtNLM"/>
    </source>
</evidence>
<reference evidence="1 2" key="1">
    <citation type="submission" date="2020-06" db="EMBL/GenBank/DDBJ databases">
        <authorList>
            <person name="Li R."/>
            <person name="Bekaert M."/>
        </authorList>
    </citation>
    <scope>NUCLEOTIDE SEQUENCE [LARGE SCALE GENOMIC DNA]</scope>
    <source>
        <strain evidence="2">wild</strain>
    </source>
</reference>
<dbReference type="Proteomes" id="UP000507470">
    <property type="component" value="Unassembled WGS sequence"/>
</dbReference>
<dbReference type="OrthoDB" id="6093210at2759"/>